<evidence type="ECO:0000259" key="2">
    <source>
        <dbReference type="Pfam" id="PF12706"/>
    </source>
</evidence>
<dbReference type="EMBL" id="FONZ01000001">
    <property type="protein sequence ID" value="SFE84314.1"/>
    <property type="molecule type" value="Genomic_DNA"/>
</dbReference>
<dbReference type="RefSeq" id="WP_093375137.1">
    <property type="nucleotide sequence ID" value="NZ_BNAN01000001.1"/>
</dbReference>
<dbReference type="PANTHER" id="PTHR46018:SF4">
    <property type="entry name" value="METALLO-HYDROLASE YHFI-RELATED"/>
    <property type="match status" value="1"/>
</dbReference>
<dbReference type="Pfam" id="PF12706">
    <property type="entry name" value="Lactamase_B_2"/>
    <property type="match status" value="1"/>
</dbReference>
<dbReference type="Gene3D" id="3.60.15.10">
    <property type="entry name" value="Ribonuclease Z/Hydroxyacylglutathione hydrolase-like"/>
    <property type="match status" value="1"/>
</dbReference>
<reference evidence="4" key="1">
    <citation type="submission" date="2016-10" db="EMBL/GenBank/DDBJ databases">
        <authorList>
            <person name="Varghese N."/>
            <person name="Submissions S."/>
        </authorList>
    </citation>
    <scope>NUCLEOTIDE SEQUENCE [LARGE SCALE GENOMIC DNA]</scope>
    <source>
        <strain evidence="4">DSM 19083</strain>
    </source>
</reference>
<dbReference type="GO" id="GO:0042781">
    <property type="term" value="F:3'-tRNA processing endoribonuclease activity"/>
    <property type="evidence" value="ECO:0007669"/>
    <property type="project" value="TreeGrafter"/>
</dbReference>
<sequence length="265" mass="28533">MRLTAVGCRGSVPGPDSPASSYLVEAEDADGRTWRLLLDLGSGALGSLQRVVDPFALDAVLVTHLHPDHFIDLCPLYVYLRYHPQTGYAVTGGHKPVVVRGPGDLEDRLGSAYGLAADETMRCVFDIQSHTPTWSLGPFTVEVVAVEHPVEAFGLRVHGPSEDDPDRQVVLAYSGDTDECPGAVDVARDADLFLCEAAFVEGRDEPRGVHLTGLRAGRIAQEAGAKRLVLTHLPPWNEDTVALAEARTTYAGPITVCEPLGVYRV</sequence>
<dbReference type="STRING" id="285351.SAMN04488035_0745"/>
<feature type="domain" description="Metallo-beta-lactamase" evidence="2">
    <location>
        <begin position="36"/>
        <end position="232"/>
    </location>
</feature>
<dbReference type="SUPFAM" id="SSF56281">
    <property type="entry name" value="Metallo-hydrolase/oxidoreductase"/>
    <property type="match status" value="1"/>
</dbReference>
<accession>A0A1I2DUC2</accession>
<dbReference type="OrthoDB" id="9800940at2"/>
<dbReference type="PANTHER" id="PTHR46018">
    <property type="entry name" value="ZINC PHOSPHODIESTERASE ELAC PROTEIN 1"/>
    <property type="match status" value="1"/>
</dbReference>
<dbReference type="Proteomes" id="UP000198520">
    <property type="component" value="Unassembled WGS sequence"/>
</dbReference>
<protein>
    <submittedName>
        <fullName evidence="3">Ribonuclease BN, tRNA processing enzyme</fullName>
    </submittedName>
</protein>
<dbReference type="AlphaFoldDB" id="A0A1I2DUC2"/>
<dbReference type="InterPro" id="IPR036866">
    <property type="entry name" value="RibonucZ/Hydroxyglut_hydro"/>
</dbReference>
<evidence type="ECO:0000256" key="1">
    <source>
        <dbReference type="SAM" id="MobiDB-lite"/>
    </source>
</evidence>
<organism evidence="3 4">
    <name type="scientific">Flavimobilis marinus</name>
    <dbReference type="NCBI Taxonomy" id="285351"/>
    <lineage>
        <taxon>Bacteria</taxon>
        <taxon>Bacillati</taxon>
        <taxon>Actinomycetota</taxon>
        <taxon>Actinomycetes</taxon>
        <taxon>Micrococcales</taxon>
        <taxon>Jonesiaceae</taxon>
        <taxon>Flavimobilis</taxon>
    </lineage>
</organism>
<dbReference type="InterPro" id="IPR001279">
    <property type="entry name" value="Metallo-B-lactamas"/>
</dbReference>
<evidence type="ECO:0000313" key="3">
    <source>
        <dbReference type="EMBL" id="SFE84314.1"/>
    </source>
</evidence>
<evidence type="ECO:0000313" key="4">
    <source>
        <dbReference type="Proteomes" id="UP000198520"/>
    </source>
</evidence>
<gene>
    <name evidence="3" type="ORF">SAMN04488035_0745</name>
</gene>
<keyword evidence="4" id="KW-1185">Reference proteome</keyword>
<dbReference type="CDD" id="cd07716">
    <property type="entry name" value="RNaseZ_short-form-like_MBL-fold"/>
    <property type="match status" value="1"/>
</dbReference>
<proteinExistence type="predicted"/>
<name>A0A1I2DUC2_9MICO</name>
<feature type="region of interest" description="Disordered" evidence="1">
    <location>
        <begin position="1"/>
        <end position="21"/>
    </location>
</feature>